<dbReference type="NCBIfam" id="TIGR00756">
    <property type="entry name" value="PPR"/>
    <property type="match status" value="3"/>
</dbReference>
<proteinExistence type="predicted"/>
<dbReference type="InterPro" id="IPR011990">
    <property type="entry name" value="TPR-like_helical_dom_sf"/>
</dbReference>
<dbReference type="HOGENOM" id="CLU_002706_0_0_1"/>
<dbReference type="GO" id="GO:0003723">
    <property type="term" value="F:RNA binding"/>
    <property type="evidence" value="ECO:0007669"/>
    <property type="project" value="InterPro"/>
</dbReference>
<evidence type="ECO:0000313" key="3">
    <source>
        <dbReference type="EMBL" id="EFJ12761.1"/>
    </source>
</evidence>
<evidence type="ECO:0000256" key="2">
    <source>
        <dbReference type="PROSITE-ProRule" id="PRU00708"/>
    </source>
</evidence>
<feature type="repeat" description="PPR" evidence="2">
    <location>
        <begin position="1"/>
        <end position="26"/>
    </location>
</feature>
<dbReference type="Gramene" id="EFJ12761">
    <property type="protein sequence ID" value="EFJ12761"/>
    <property type="gene ID" value="SELMODRAFT_72001"/>
</dbReference>
<feature type="non-terminal residue" evidence="3">
    <location>
        <position position="179"/>
    </location>
</feature>
<dbReference type="Pfam" id="PF13041">
    <property type="entry name" value="PPR_2"/>
    <property type="match status" value="1"/>
</dbReference>
<dbReference type="EMBL" id="GL377637">
    <property type="protein sequence ID" value="EFJ12761.1"/>
    <property type="molecule type" value="Genomic_DNA"/>
</dbReference>
<protein>
    <recommendedName>
        <fullName evidence="5">Pentacotripeptide-repeat region of PRORP domain-containing protein</fullName>
    </recommendedName>
</protein>
<dbReference type="PROSITE" id="PS51375">
    <property type="entry name" value="PPR"/>
    <property type="match status" value="2"/>
</dbReference>
<dbReference type="Gene3D" id="1.25.40.10">
    <property type="entry name" value="Tetratricopeptide repeat domain"/>
    <property type="match status" value="1"/>
</dbReference>
<reference evidence="3 4" key="1">
    <citation type="journal article" date="2011" name="Science">
        <title>The Selaginella genome identifies genetic changes associated with the evolution of vascular plants.</title>
        <authorList>
            <person name="Banks J.A."/>
            <person name="Nishiyama T."/>
            <person name="Hasebe M."/>
            <person name="Bowman J.L."/>
            <person name="Gribskov M."/>
            <person name="dePamphilis C."/>
            <person name="Albert V.A."/>
            <person name="Aono N."/>
            <person name="Aoyama T."/>
            <person name="Ambrose B.A."/>
            <person name="Ashton N.W."/>
            <person name="Axtell M.J."/>
            <person name="Barker E."/>
            <person name="Barker M.S."/>
            <person name="Bennetzen J.L."/>
            <person name="Bonawitz N.D."/>
            <person name="Chapple C."/>
            <person name="Cheng C."/>
            <person name="Correa L.G."/>
            <person name="Dacre M."/>
            <person name="DeBarry J."/>
            <person name="Dreyer I."/>
            <person name="Elias M."/>
            <person name="Engstrom E.M."/>
            <person name="Estelle M."/>
            <person name="Feng L."/>
            <person name="Finet C."/>
            <person name="Floyd S.K."/>
            <person name="Frommer W.B."/>
            <person name="Fujita T."/>
            <person name="Gramzow L."/>
            <person name="Gutensohn M."/>
            <person name="Harholt J."/>
            <person name="Hattori M."/>
            <person name="Heyl A."/>
            <person name="Hirai T."/>
            <person name="Hiwatashi Y."/>
            <person name="Ishikawa M."/>
            <person name="Iwata M."/>
            <person name="Karol K.G."/>
            <person name="Koehler B."/>
            <person name="Kolukisaoglu U."/>
            <person name="Kubo M."/>
            <person name="Kurata T."/>
            <person name="Lalonde S."/>
            <person name="Li K."/>
            <person name="Li Y."/>
            <person name="Litt A."/>
            <person name="Lyons E."/>
            <person name="Manning G."/>
            <person name="Maruyama T."/>
            <person name="Michael T.P."/>
            <person name="Mikami K."/>
            <person name="Miyazaki S."/>
            <person name="Morinaga S."/>
            <person name="Murata T."/>
            <person name="Mueller-Roeber B."/>
            <person name="Nelson D.R."/>
            <person name="Obara M."/>
            <person name="Oguri Y."/>
            <person name="Olmstead R.G."/>
            <person name="Onodera N."/>
            <person name="Petersen B.L."/>
            <person name="Pils B."/>
            <person name="Prigge M."/>
            <person name="Rensing S.A."/>
            <person name="Riano-Pachon D.M."/>
            <person name="Roberts A.W."/>
            <person name="Sato Y."/>
            <person name="Scheller H.V."/>
            <person name="Schulz B."/>
            <person name="Schulz C."/>
            <person name="Shakirov E.V."/>
            <person name="Shibagaki N."/>
            <person name="Shinohara N."/>
            <person name="Shippen D.E."/>
            <person name="Soerensen I."/>
            <person name="Sotooka R."/>
            <person name="Sugimoto N."/>
            <person name="Sugita M."/>
            <person name="Sumikawa N."/>
            <person name="Tanurdzic M."/>
            <person name="Theissen G."/>
            <person name="Ulvskov P."/>
            <person name="Wakazuki S."/>
            <person name="Weng J.K."/>
            <person name="Willats W.W."/>
            <person name="Wipf D."/>
            <person name="Wolf P.G."/>
            <person name="Yang L."/>
            <person name="Zimmer A.D."/>
            <person name="Zhu Q."/>
            <person name="Mitros T."/>
            <person name="Hellsten U."/>
            <person name="Loque D."/>
            <person name="Otillar R."/>
            <person name="Salamov A."/>
            <person name="Schmutz J."/>
            <person name="Shapiro H."/>
            <person name="Lindquist E."/>
            <person name="Lucas S."/>
            <person name="Rokhsar D."/>
            <person name="Grigoriev I.V."/>
        </authorList>
    </citation>
    <scope>NUCLEOTIDE SEQUENCE [LARGE SCALE GENOMIC DNA]</scope>
</reference>
<dbReference type="eggNOG" id="KOG4197">
    <property type="taxonomic scope" value="Eukaryota"/>
</dbReference>
<dbReference type="SUPFAM" id="SSF48452">
    <property type="entry name" value="TPR-like"/>
    <property type="match status" value="1"/>
</dbReference>
<accession>D8SS50</accession>
<dbReference type="OMA" id="MNTHCHI"/>
<sequence>TAIVSVYAQKGYMDEARSLFEEMPERNAVSWNAMIKAYDSNGFHTEALDAFQTMNLEGAPPDEITLMTVLSACSHVGSMSRARQVFVSMVDDFRVAPSKEHYSCVIDMLGRAGKMELAEEIVTSMPISPSTIAWGALLGACRIHQDMERARFAAGRAMEIDSSNPSHYLLLSTISSQCG</sequence>
<gene>
    <name evidence="3" type="ORF">SELMODRAFT_72001</name>
</gene>
<dbReference type="AlphaFoldDB" id="D8SS50"/>
<evidence type="ECO:0000313" key="4">
    <source>
        <dbReference type="Proteomes" id="UP000001514"/>
    </source>
</evidence>
<feature type="non-terminal residue" evidence="3">
    <location>
        <position position="1"/>
    </location>
</feature>
<dbReference type="FunFam" id="1.25.40.10:FF:000090">
    <property type="entry name" value="Pentatricopeptide repeat-containing protein, chloroplastic"/>
    <property type="match status" value="1"/>
</dbReference>
<dbReference type="InParanoid" id="D8SS50"/>
<dbReference type="GO" id="GO:0009451">
    <property type="term" value="P:RNA modification"/>
    <property type="evidence" value="ECO:0007669"/>
    <property type="project" value="InterPro"/>
</dbReference>
<dbReference type="InterPro" id="IPR002885">
    <property type="entry name" value="PPR_rpt"/>
</dbReference>
<dbReference type="PANTHER" id="PTHR47926">
    <property type="entry name" value="PENTATRICOPEPTIDE REPEAT-CONTAINING PROTEIN"/>
    <property type="match status" value="1"/>
</dbReference>
<name>D8SS50_SELML</name>
<dbReference type="STRING" id="88036.D8SS50"/>
<dbReference type="Proteomes" id="UP000001514">
    <property type="component" value="Unassembled WGS sequence"/>
</dbReference>
<evidence type="ECO:0008006" key="5">
    <source>
        <dbReference type="Google" id="ProtNLM"/>
    </source>
</evidence>
<dbReference type="Pfam" id="PF01535">
    <property type="entry name" value="PPR"/>
    <property type="match status" value="1"/>
</dbReference>
<keyword evidence="4" id="KW-1185">Reference proteome</keyword>
<dbReference type="PANTHER" id="PTHR47926:SF533">
    <property type="entry name" value="DYW DOMAIN-CONTAINING PROTEIN"/>
    <property type="match status" value="1"/>
</dbReference>
<feature type="repeat" description="PPR" evidence="2">
    <location>
        <begin position="27"/>
        <end position="61"/>
    </location>
</feature>
<dbReference type="OrthoDB" id="185373at2759"/>
<organism evidence="4">
    <name type="scientific">Selaginella moellendorffii</name>
    <name type="common">Spikemoss</name>
    <dbReference type="NCBI Taxonomy" id="88036"/>
    <lineage>
        <taxon>Eukaryota</taxon>
        <taxon>Viridiplantae</taxon>
        <taxon>Streptophyta</taxon>
        <taxon>Embryophyta</taxon>
        <taxon>Tracheophyta</taxon>
        <taxon>Lycopodiopsida</taxon>
        <taxon>Selaginellales</taxon>
        <taxon>Selaginellaceae</taxon>
        <taxon>Selaginella</taxon>
    </lineage>
</organism>
<dbReference type="KEGG" id="smo:SELMODRAFT_72001"/>
<dbReference type="InterPro" id="IPR046960">
    <property type="entry name" value="PPR_At4g14850-like_plant"/>
</dbReference>
<evidence type="ECO:0000256" key="1">
    <source>
        <dbReference type="ARBA" id="ARBA00022737"/>
    </source>
</evidence>
<keyword evidence="1" id="KW-0677">Repeat</keyword>